<evidence type="ECO:0000313" key="3">
    <source>
        <dbReference type="Proteomes" id="UP001597262"/>
    </source>
</evidence>
<sequence>MNGEIHHLMLIASHANRCLVDKQLEKLKPYDDDKHYRVQFIKPNNMLKGTQTEYNTISWLQDLKNRDCKGVMILNNSKSKDERITSAFVGGGRKWSLICLFDNTKELWLPSWELENKPPNTKWQITYNLLDPDLDINLENDHVNLDELSDRLKNALSNISQLAEDIDEEFWKESFFDKALQIVEGKLVKENQLPDIYSDQAQRIINAVYSSWVFGGMGSWNDSPPYSAQLHGKEKEFSLFSDTLYETMMDCIEGAVNSYGRDKYAK</sequence>
<protein>
    <submittedName>
        <fullName evidence="2">Uncharacterized protein</fullName>
    </submittedName>
</protein>
<keyword evidence="3" id="KW-1185">Reference proteome</keyword>
<organism evidence="2 3">
    <name type="scientific">Paenibacillus puldeungensis</name>
    <dbReference type="NCBI Taxonomy" id="696536"/>
    <lineage>
        <taxon>Bacteria</taxon>
        <taxon>Bacillati</taxon>
        <taxon>Bacillota</taxon>
        <taxon>Bacilli</taxon>
        <taxon>Bacillales</taxon>
        <taxon>Paenibacillaceae</taxon>
        <taxon>Paenibacillus</taxon>
    </lineage>
</organism>
<dbReference type="RefSeq" id="WP_379317782.1">
    <property type="nucleotide sequence ID" value="NZ_JBHTLM010000003.1"/>
</dbReference>
<dbReference type="EMBL" id="JBHTLM010000003">
    <property type="protein sequence ID" value="MFD1175936.1"/>
    <property type="molecule type" value="Genomic_DNA"/>
</dbReference>
<feature type="coiled-coil region" evidence="1">
    <location>
        <begin position="138"/>
        <end position="169"/>
    </location>
</feature>
<comment type="caution">
    <text evidence="2">The sequence shown here is derived from an EMBL/GenBank/DDBJ whole genome shotgun (WGS) entry which is preliminary data.</text>
</comment>
<reference evidence="3" key="1">
    <citation type="journal article" date="2019" name="Int. J. Syst. Evol. Microbiol.">
        <title>The Global Catalogue of Microorganisms (GCM) 10K type strain sequencing project: providing services to taxonomists for standard genome sequencing and annotation.</title>
        <authorList>
            <consortium name="The Broad Institute Genomics Platform"/>
            <consortium name="The Broad Institute Genome Sequencing Center for Infectious Disease"/>
            <person name="Wu L."/>
            <person name="Ma J."/>
        </authorList>
    </citation>
    <scope>NUCLEOTIDE SEQUENCE [LARGE SCALE GENOMIC DNA]</scope>
    <source>
        <strain evidence="3">CCUG 59189</strain>
    </source>
</reference>
<name>A0ABW3RUX4_9BACL</name>
<accession>A0ABW3RUX4</accession>
<keyword evidence="1" id="KW-0175">Coiled coil</keyword>
<gene>
    <name evidence="2" type="ORF">ACFQ3W_06395</name>
</gene>
<evidence type="ECO:0000256" key="1">
    <source>
        <dbReference type="SAM" id="Coils"/>
    </source>
</evidence>
<evidence type="ECO:0000313" key="2">
    <source>
        <dbReference type="EMBL" id="MFD1175936.1"/>
    </source>
</evidence>
<dbReference type="Proteomes" id="UP001597262">
    <property type="component" value="Unassembled WGS sequence"/>
</dbReference>
<proteinExistence type="predicted"/>